<evidence type="ECO:0000256" key="2">
    <source>
        <dbReference type="SAM" id="Phobius"/>
    </source>
</evidence>
<keyword evidence="2" id="KW-0472">Membrane</keyword>
<feature type="region of interest" description="Disordered" evidence="1">
    <location>
        <begin position="1"/>
        <end position="44"/>
    </location>
</feature>
<evidence type="ECO:0000313" key="3">
    <source>
        <dbReference type="EMBL" id="QCB29435.1"/>
    </source>
</evidence>
<evidence type="ECO:0000256" key="1">
    <source>
        <dbReference type="SAM" id="MobiDB-lite"/>
    </source>
</evidence>
<dbReference type="EMBL" id="CP039247">
    <property type="protein sequence ID" value="QCB29435.1"/>
    <property type="molecule type" value="Genomic_DNA"/>
</dbReference>
<proteinExistence type="predicted"/>
<keyword evidence="2" id="KW-1133">Transmembrane helix</keyword>
<dbReference type="RefSeq" id="WP_136142019.1">
    <property type="nucleotide sequence ID" value="NZ_CP039247.1"/>
</dbReference>
<keyword evidence="4" id="KW-1185">Reference proteome</keyword>
<gene>
    <name evidence="3" type="ORF">CENDO_10925</name>
</gene>
<dbReference type="Proteomes" id="UP000296352">
    <property type="component" value="Chromosome"/>
</dbReference>
<accession>A0A4P7QID4</accession>
<feature type="transmembrane region" description="Helical" evidence="2">
    <location>
        <begin position="61"/>
        <end position="85"/>
    </location>
</feature>
<dbReference type="KEGG" id="cee:CENDO_10925"/>
<evidence type="ECO:0000313" key="4">
    <source>
        <dbReference type="Proteomes" id="UP000296352"/>
    </source>
</evidence>
<organism evidence="3 4">
    <name type="scientific">Corynebacterium endometrii</name>
    <dbReference type="NCBI Taxonomy" id="2488819"/>
    <lineage>
        <taxon>Bacteria</taxon>
        <taxon>Bacillati</taxon>
        <taxon>Actinomycetota</taxon>
        <taxon>Actinomycetes</taxon>
        <taxon>Mycobacteriales</taxon>
        <taxon>Corynebacteriaceae</taxon>
        <taxon>Corynebacterium</taxon>
    </lineage>
</organism>
<feature type="transmembrane region" description="Helical" evidence="2">
    <location>
        <begin position="105"/>
        <end position="127"/>
    </location>
</feature>
<feature type="compositionally biased region" description="Basic and acidic residues" evidence="1">
    <location>
        <begin position="7"/>
        <end position="28"/>
    </location>
</feature>
<name>A0A4P7QID4_9CORY</name>
<keyword evidence="2" id="KW-0812">Transmembrane</keyword>
<feature type="transmembrane region" description="Helical" evidence="2">
    <location>
        <begin position="139"/>
        <end position="162"/>
    </location>
</feature>
<protein>
    <submittedName>
        <fullName evidence="3">Uncharacterized protein</fullName>
    </submittedName>
</protein>
<dbReference type="OrthoDB" id="4774281at2"/>
<dbReference type="AlphaFoldDB" id="A0A4P7QID4"/>
<reference evidence="3 4" key="1">
    <citation type="submission" date="2019-04" db="EMBL/GenBank/DDBJ databases">
        <title>Corynebacterium endometrii sp. nov., isolated from the uterus of a cow with endometritis.</title>
        <authorList>
            <person name="Ballas P."/>
            <person name="Ruckert C."/>
            <person name="Wagener K."/>
            <person name="Drillich M."/>
            <person name="Kaempfer P."/>
            <person name="Busse H.-J."/>
            <person name="Ehling-Schulz M."/>
        </authorList>
    </citation>
    <scope>NUCLEOTIDE SEQUENCE [LARGE SCALE GENOMIC DNA]</scope>
    <source>
        <strain evidence="3 4">LMM-1653</strain>
    </source>
</reference>
<sequence>MAGLFHGESDPFVDHPENDLRADADYSNRPRPQPRSFDELADEPDPAEIAEANRRSSRQAWIFLFAVLISSAVVAGVLGIVFRSMGGPLCEAGEAIWLCTPNAQLIWGIAALTIPTVGMLAAGFIMLSKYRRYLRWRTWMGVFYMLVPHSMFWLFNGIQMIYASTLH</sequence>